<name>A0A1I3KZA6_9PLAN</name>
<keyword evidence="2" id="KW-1185">Reference proteome</keyword>
<dbReference type="Proteomes" id="UP000199518">
    <property type="component" value="Unassembled WGS sequence"/>
</dbReference>
<gene>
    <name evidence="1" type="ORF">SAMN05421753_11288</name>
</gene>
<accession>A0A1I3KZA6</accession>
<dbReference type="STRING" id="1576369.SAMN05421753_11288"/>
<dbReference type="RefSeq" id="WP_092051849.1">
    <property type="nucleotide sequence ID" value="NZ_FOQD01000012.1"/>
</dbReference>
<sequence>MQITIPQDVAETLLNRAEAAGFRTVDEYVLDLLAAPPAPKTSTSNAIEQLRKLRREVPRMSASEIVELVHEGRD</sequence>
<dbReference type="EMBL" id="FOQD01000012">
    <property type="protein sequence ID" value="SFI77750.1"/>
    <property type="molecule type" value="Genomic_DNA"/>
</dbReference>
<evidence type="ECO:0000313" key="2">
    <source>
        <dbReference type="Proteomes" id="UP000199518"/>
    </source>
</evidence>
<proteinExistence type="predicted"/>
<evidence type="ECO:0000313" key="1">
    <source>
        <dbReference type="EMBL" id="SFI77750.1"/>
    </source>
</evidence>
<reference evidence="2" key="1">
    <citation type="submission" date="2016-10" db="EMBL/GenBank/DDBJ databases">
        <authorList>
            <person name="Varghese N."/>
            <person name="Submissions S."/>
        </authorList>
    </citation>
    <scope>NUCLEOTIDE SEQUENCE [LARGE SCALE GENOMIC DNA]</scope>
    <source>
        <strain evidence="2">DSM 26348</strain>
    </source>
</reference>
<protein>
    <submittedName>
        <fullName evidence="1">Uncharacterized protein</fullName>
    </submittedName>
</protein>
<organism evidence="1 2">
    <name type="scientific">Planctomicrobium piriforme</name>
    <dbReference type="NCBI Taxonomy" id="1576369"/>
    <lineage>
        <taxon>Bacteria</taxon>
        <taxon>Pseudomonadati</taxon>
        <taxon>Planctomycetota</taxon>
        <taxon>Planctomycetia</taxon>
        <taxon>Planctomycetales</taxon>
        <taxon>Planctomycetaceae</taxon>
        <taxon>Planctomicrobium</taxon>
    </lineage>
</organism>
<dbReference type="AlphaFoldDB" id="A0A1I3KZA6"/>